<comment type="subunit">
    <text evidence="6">Heterodimer of SAE1 and UBA2/SAE2. The heterodimer corresponds to the two domains that are encoded on a single polypeptide chain in ubiquitin-activating enzyme E1. Interacts with UBE2I.</text>
</comment>
<dbReference type="PRINTS" id="PR01849">
    <property type="entry name" value="UBIQUITINACT"/>
</dbReference>
<keyword evidence="4" id="KW-0833">Ubl conjugation pathway</keyword>
<dbReference type="FunFam" id="3.40.50.720:FF:000744">
    <property type="entry name" value="Smt3 activating enzyme 1"/>
    <property type="match status" value="1"/>
</dbReference>
<evidence type="ECO:0000256" key="1">
    <source>
        <dbReference type="ARBA" id="ARBA00004123"/>
    </source>
</evidence>
<evidence type="ECO:0000313" key="11">
    <source>
        <dbReference type="RefSeq" id="XP_018332792.1"/>
    </source>
</evidence>
<dbReference type="Proteomes" id="UP000192223">
    <property type="component" value="Unplaced"/>
</dbReference>
<keyword evidence="5" id="KW-0539">Nucleus</keyword>
<dbReference type="Gene3D" id="3.40.50.720">
    <property type="entry name" value="NAD(P)-binding Rossmann-like Domain"/>
    <property type="match status" value="1"/>
</dbReference>
<sequence>MAQPILSKAEAELYDRQIRLWGIESQEKLRAANILLIGVQGLGSEIAKNILLCGINSLTILDDATVTEEKITKNFLLDRNSIGKNMAQSVLLKAQSLNPLVKIVVDTNNISVKQKEYFDSFTMIVATDLKSEDILKLDNICREKKIKFICGNVYGMFGYSILDLQEHEFLEEKVSLPPKKRTHEGKPLAQSLEKIITKVQRKIVYPNLKQVLVPTVPVSPKKTLKRRNILYYLVLVLNEFRDAVGRYPLYTERKEDLKKLKELKDSVAKRFELNSEKFNDNLLNVIFGEIPPICSILGGIIAQEVIKAVSCKEVPVHNLFLLDPYTFSGSEELICH</sequence>
<dbReference type="PANTHER" id="PTHR10953">
    <property type="entry name" value="UBIQUITIN-ACTIVATING ENZYME E1"/>
    <property type="match status" value="1"/>
</dbReference>
<evidence type="ECO:0000256" key="3">
    <source>
        <dbReference type="ARBA" id="ARBA00005673"/>
    </source>
</evidence>
<gene>
    <name evidence="11" type="primary">LOC108742206</name>
</gene>
<evidence type="ECO:0000256" key="2">
    <source>
        <dbReference type="ARBA" id="ARBA00004718"/>
    </source>
</evidence>
<comment type="similarity">
    <text evidence="3">Belongs to the ubiquitin-activating E1 family.</text>
</comment>
<dbReference type="FunCoup" id="A0A1W4XJ21">
    <property type="interactions" value="2576"/>
</dbReference>
<dbReference type="GO" id="GO:0016925">
    <property type="term" value="P:protein sumoylation"/>
    <property type="evidence" value="ECO:0007669"/>
    <property type="project" value="TreeGrafter"/>
</dbReference>
<feature type="domain" description="THIF-type NAD/FAD binding fold" evidence="9">
    <location>
        <begin position="14"/>
        <end position="328"/>
    </location>
</feature>
<comment type="subcellular location">
    <subcellularLocation>
        <location evidence="1">Nucleus</location>
    </subcellularLocation>
</comment>
<dbReference type="InterPro" id="IPR000594">
    <property type="entry name" value="ThiF_NAD_FAD-bd"/>
</dbReference>
<dbReference type="InterPro" id="IPR035985">
    <property type="entry name" value="Ubiquitin-activating_enz"/>
</dbReference>
<dbReference type="RefSeq" id="XP_018332792.1">
    <property type="nucleotide sequence ID" value="XM_018477290.2"/>
</dbReference>
<dbReference type="InParanoid" id="A0A1W4XJ21"/>
<keyword evidence="10" id="KW-1185">Reference proteome</keyword>
<dbReference type="AlphaFoldDB" id="A0A1W4XJ21"/>
<dbReference type="KEGG" id="apln:108742206"/>
<evidence type="ECO:0000256" key="8">
    <source>
        <dbReference type="ARBA" id="ARBA00044354"/>
    </source>
</evidence>
<evidence type="ECO:0000256" key="5">
    <source>
        <dbReference type="ARBA" id="ARBA00023242"/>
    </source>
</evidence>
<dbReference type="CTD" id="41532"/>
<dbReference type="Pfam" id="PF00899">
    <property type="entry name" value="ThiF"/>
    <property type="match status" value="1"/>
</dbReference>
<protein>
    <recommendedName>
        <fullName evidence="7">SUMO-activating enzyme subunit 1</fullName>
    </recommendedName>
    <alternativeName>
        <fullName evidence="8">Ubiquitin-like 1-activating enzyme E1A</fullName>
    </alternativeName>
</protein>
<evidence type="ECO:0000256" key="7">
    <source>
        <dbReference type="ARBA" id="ARBA00044187"/>
    </source>
</evidence>
<dbReference type="GO" id="GO:0019948">
    <property type="term" value="F:SUMO activating enzyme activity"/>
    <property type="evidence" value="ECO:0007669"/>
    <property type="project" value="TreeGrafter"/>
</dbReference>
<comment type="pathway">
    <text evidence="2">Protein modification; protein sumoylation.</text>
</comment>
<dbReference type="GeneID" id="108742206"/>
<evidence type="ECO:0000259" key="9">
    <source>
        <dbReference type="Pfam" id="PF00899"/>
    </source>
</evidence>
<proteinExistence type="inferred from homology"/>
<evidence type="ECO:0000256" key="4">
    <source>
        <dbReference type="ARBA" id="ARBA00022786"/>
    </source>
</evidence>
<dbReference type="STRING" id="224129.A0A1W4XJ21"/>
<reference evidence="11" key="1">
    <citation type="submission" date="2025-08" db="UniProtKB">
        <authorList>
            <consortium name="RefSeq"/>
        </authorList>
    </citation>
    <scope>IDENTIFICATION</scope>
    <source>
        <tissue evidence="11">Entire body</tissue>
    </source>
</reference>
<dbReference type="InterPro" id="IPR045886">
    <property type="entry name" value="ThiF/MoeB/HesA"/>
</dbReference>
<evidence type="ECO:0000313" key="10">
    <source>
        <dbReference type="Proteomes" id="UP000192223"/>
    </source>
</evidence>
<dbReference type="GO" id="GO:0005737">
    <property type="term" value="C:cytoplasm"/>
    <property type="evidence" value="ECO:0007669"/>
    <property type="project" value="TreeGrafter"/>
</dbReference>
<dbReference type="GO" id="GO:0031510">
    <property type="term" value="C:SUMO activating enzyme complex"/>
    <property type="evidence" value="ECO:0007669"/>
    <property type="project" value="TreeGrafter"/>
</dbReference>
<name>A0A1W4XJ21_AGRPL</name>
<dbReference type="InterPro" id="IPR000011">
    <property type="entry name" value="UBQ/SUMO-activ_enz_E1-like"/>
</dbReference>
<dbReference type="SUPFAM" id="SSF69572">
    <property type="entry name" value="Activating enzymes of the ubiquitin-like proteins"/>
    <property type="match status" value="1"/>
</dbReference>
<organism evidence="10 11">
    <name type="scientific">Agrilus planipennis</name>
    <name type="common">Emerald ash borer</name>
    <name type="synonym">Agrilus marcopoli</name>
    <dbReference type="NCBI Taxonomy" id="224129"/>
    <lineage>
        <taxon>Eukaryota</taxon>
        <taxon>Metazoa</taxon>
        <taxon>Ecdysozoa</taxon>
        <taxon>Arthropoda</taxon>
        <taxon>Hexapoda</taxon>
        <taxon>Insecta</taxon>
        <taxon>Pterygota</taxon>
        <taxon>Neoptera</taxon>
        <taxon>Endopterygota</taxon>
        <taxon>Coleoptera</taxon>
        <taxon>Polyphaga</taxon>
        <taxon>Elateriformia</taxon>
        <taxon>Buprestoidea</taxon>
        <taxon>Buprestidae</taxon>
        <taxon>Agrilinae</taxon>
        <taxon>Agrilus</taxon>
    </lineage>
</organism>
<evidence type="ECO:0000256" key="6">
    <source>
        <dbReference type="ARBA" id="ARBA00026003"/>
    </source>
</evidence>
<dbReference type="PANTHER" id="PTHR10953:SF162">
    <property type="entry name" value="SUMO-ACTIVATING ENZYME SUBUNIT 1"/>
    <property type="match status" value="1"/>
</dbReference>
<accession>A0A1W4XJ21</accession>
<dbReference type="OrthoDB" id="412647at2759"/>